<keyword evidence="2" id="KW-1185">Reference proteome</keyword>
<comment type="caution">
    <text evidence="1">The sequence shown here is derived from an EMBL/GenBank/DDBJ whole genome shotgun (WGS) entry which is preliminary data.</text>
</comment>
<evidence type="ECO:0000313" key="1">
    <source>
        <dbReference type="EMBL" id="KAF6040579.1"/>
    </source>
</evidence>
<proteinExistence type="predicted"/>
<name>A0A7J7KQX8_BUGNE</name>
<dbReference type="OrthoDB" id="5945460at2759"/>
<gene>
    <name evidence="1" type="ORF">EB796_001119</name>
</gene>
<evidence type="ECO:0000313" key="2">
    <source>
        <dbReference type="Proteomes" id="UP000593567"/>
    </source>
</evidence>
<sequence length="182" mass="20776">MMSRNIIGVVENWRRAAFDYHRDHGRNFFTDFISVHDMLGLTVRHGSAVAIATLTPKKENEVVVMAKEMNKDYLQLLYAVLRTFLDDKKLYSFTMAMALPPLADTAKGMFYTPSNAIPAFTRIISRGRLSELRSDISALEMFTFFNVNSDPFALIKEIESSVHVRLRFHNTSAQHNANLTNL</sequence>
<dbReference type="Proteomes" id="UP000593567">
    <property type="component" value="Unassembled WGS sequence"/>
</dbReference>
<accession>A0A7J7KQX8</accession>
<organism evidence="1 2">
    <name type="scientific">Bugula neritina</name>
    <name type="common">Brown bryozoan</name>
    <name type="synonym">Sertularia neritina</name>
    <dbReference type="NCBI Taxonomy" id="10212"/>
    <lineage>
        <taxon>Eukaryota</taxon>
        <taxon>Metazoa</taxon>
        <taxon>Spiralia</taxon>
        <taxon>Lophotrochozoa</taxon>
        <taxon>Bryozoa</taxon>
        <taxon>Gymnolaemata</taxon>
        <taxon>Cheilostomatida</taxon>
        <taxon>Flustrina</taxon>
        <taxon>Buguloidea</taxon>
        <taxon>Bugulidae</taxon>
        <taxon>Bugula</taxon>
    </lineage>
</organism>
<protein>
    <submittedName>
        <fullName evidence="1">Uncharacterized protein</fullName>
    </submittedName>
</protein>
<dbReference type="EMBL" id="VXIV02000127">
    <property type="protein sequence ID" value="KAF6040579.1"/>
    <property type="molecule type" value="Genomic_DNA"/>
</dbReference>
<dbReference type="AlphaFoldDB" id="A0A7J7KQX8"/>
<reference evidence="1" key="1">
    <citation type="submission" date="2020-06" db="EMBL/GenBank/DDBJ databases">
        <title>Draft genome of Bugula neritina, a colonial animal packing powerful symbionts and potential medicines.</title>
        <authorList>
            <person name="Rayko M."/>
        </authorList>
    </citation>
    <scope>NUCLEOTIDE SEQUENCE [LARGE SCALE GENOMIC DNA]</scope>
    <source>
        <strain evidence="1">Kwan_BN1</strain>
    </source>
</reference>